<dbReference type="EMBL" id="JAYMYQ010000001">
    <property type="protein sequence ID" value="KAK7360092.1"/>
    <property type="molecule type" value="Genomic_DNA"/>
</dbReference>
<gene>
    <name evidence="1" type="ORF">VNO77_02068</name>
</gene>
<evidence type="ECO:0000313" key="1">
    <source>
        <dbReference type="EMBL" id="KAK7360092.1"/>
    </source>
</evidence>
<sequence length="90" mass="10131">MNKFVEQLGFAVEEFGDPALMRVLIARSMGMDKTAKAFMQWHNNSGSLGPDCSFGMSPLEVYICPSTRQPYAYVKINLDREYNCNLRGGD</sequence>
<name>A0AAN9R5K3_CANGL</name>
<reference evidence="1 2" key="1">
    <citation type="submission" date="2024-01" db="EMBL/GenBank/DDBJ databases">
        <title>The genomes of 5 underutilized Papilionoideae crops provide insights into root nodulation and disease resistanc.</title>
        <authorList>
            <person name="Jiang F."/>
        </authorList>
    </citation>
    <scope>NUCLEOTIDE SEQUENCE [LARGE SCALE GENOMIC DNA]</scope>
    <source>
        <strain evidence="1">LVBAO_FW01</strain>
        <tissue evidence="1">Leaves</tissue>
    </source>
</reference>
<dbReference type="AlphaFoldDB" id="A0AAN9R5K3"/>
<proteinExistence type="predicted"/>
<accession>A0AAN9R5K3</accession>
<dbReference type="Proteomes" id="UP001367508">
    <property type="component" value="Unassembled WGS sequence"/>
</dbReference>
<organism evidence="1 2">
    <name type="scientific">Canavalia gladiata</name>
    <name type="common">Sword bean</name>
    <name type="synonym">Dolichos gladiatus</name>
    <dbReference type="NCBI Taxonomy" id="3824"/>
    <lineage>
        <taxon>Eukaryota</taxon>
        <taxon>Viridiplantae</taxon>
        <taxon>Streptophyta</taxon>
        <taxon>Embryophyta</taxon>
        <taxon>Tracheophyta</taxon>
        <taxon>Spermatophyta</taxon>
        <taxon>Magnoliopsida</taxon>
        <taxon>eudicotyledons</taxon>
        <taxon>Gunneridae</taxon>
        <taxon>Pentapetalae</taxon>
        <taxon>rosids</taxon>
        <taxon>fabids</taxon>
        <taxon>Fabales</taxon>
        <taxon>Fabaceae</taxon>
        <taxon>Papilionoideae</taxon>
        <taxon>50 kb inversion clade</taxon>
        <taxon>NPAAA clade</taxon>
        <taxon>indigoferoid/millettioid clade</taxon>
        <taxon>Phaseoleae</taxon>
        <taxon>Canavalia</taxon>
    </lineage>
</organism>
<evidence type="ECO:0000313" key="2">
    <source>
        <dbReference type="Proteomes" id="UP001367508"/>
    </source>
</evidence>
<comment type="caution">
    <text evidence="1">The sequence shown here is derived from an EMBL/GenBank/DDBJ whole genome shotgun (WGS) entry which is preliminary data.</text>
</comment>
<keyword evidence="2" id="KW-1185">Reference proteome</keyword>
<protein>
    <submittedName>
        <fullName evidence="1">Uncharacterized protein</fullName>
    </submittedName>
</protein>